<name>A0A0D0VD37_CRYGA</name>
<evidence type="ECO:0000313" key="1">
    <source>
        <dbReference type="EMBL" id="KIR45441.1"/>
    </source>
</evidence>
<protein>
    <submittedName>
        <fullName evidence="1">Unplaced genomic scaffold supercont1.16, whole genome shotgun sequence</fullName>
    </submittedName>
</protein>
<reference evidence="1" key="1">
    <citation type="submission" date="2015-01" db="EMBL/GenBank/DDBJ databases">
        <title>The Genome Sequence of Cryptococcus gattii CA1280.</title>
        <authorList>
            <consortium name="The Broad Institute Genomics Platform"/>
            <person name="Cuomo C."/>
            <person name="Litvintseva A."/>
            <person name="Chen Y."/>
            <person name="Heitman J."/>
            <person name="Sun S."/>
            <person name="Springer D."/>
            <person name="Dromer F."/>
            <person name="Young S."/>
            <person name="Zeng Q."/>
            <person name="Gargeya S."/>
            <person name="Abouelleil A."/>
            <person name="Alvarado L."/>
            <person name="Chapman S.B."/>
            <person name="Gainer-Dewar J."/>
            <person name="Goldberg J."/>
            <person name="Griggs A."/>
            <person name="Gujja S."/>
            <person name="Hansen M."/>
            <person name="Howarth C."/>
            <person name="Imamovic A."/>
            <person name="Larimer J."/>
            <person name="Murphy C."/>
            <person name="Naylor J."/>
            <person name="Pearson M."/>
            <person name="Priest M."/>
            <person name="Roberts A."/>
            <person name="Saif S."/>
            <person name="Shea T."/>
            <person name="Sykes S."/>
            <person name="Wortman J."/>
            <person name="Nusbaum C."/>
            <person name="Birren B."/>
        </authorList>
    </citation>
    <scope>NUCLEOTIDE SEQUENCE [LARGE SCALE GENOMIC DNA]</scope>
    <source>
        <strain evidence="1">CA1280</strain>
    </source>
</reference>
<proteinExistence type="predicted"/>
<accession>A0A0D0VD37</accession>
<dbReference type="AlphaFoldDB" id="A0A0D0VD37"/>
<sequence>MEKMCSDLLYHATRASRQNDPRAHRLLSEGLRYSDTSPSVSKQRTTNFGIFVPLRFHVRNKT</sequence>
<dbReference type="EMBL" id="KN847988">
    <property type="protein sequence ID" value="KIR45441.1"/>
    <property type="molecule type" value="Genomic_DNA"/>
</dbReference>
<dbReference type="HOGENOM" id="CLU_2904123_0_0_1"/>
<organism evidence="1">
    <name type="scientific">Cryptococcus bacillisporus CA1280</name>
    <dbReference type="NCBI Taxonomy" id="1296109"/>
    <lineage>
        <taxon>Eukaryota</taxon>
        <taxon>Fungi</taxon>
        <taxon>Dikarya</taxon>
        <taxon>Basidiomycota</taxon>
        <taxon>Agaricomycotina</taxon>
        <taxon>Tremellomycetes</taxon>
        <taxon>Tremellales</taxon>
        <taxon>Cryptococcaceae</taxon>
        <taxon>Cryptococcus</taxon>
        <taxon>Cryptococcus gattii species complex</taxon>
    </lineage>
</organism>
<gene>
    <name evidence="1" type="ORF">I312_05150</name>
</gene>